<organism evidence="1 2">
    <name type="scientific">Cercophora newfieldiana</name>
    <dbReference type="NCBI Taxonomy" id="92897"/>
    <lineage>
        <taxon>Eukaryota</taxon>
        <taxon>Fungi</taxon>
        <taxon>Dikarya</taxon>
        <taxon>Ascomycota</taxon>
        <taxon>Pezizomycotina</taxon>
        <taxon>Sordariomycetes</taxon>
        <taxon>Sordariomycetidae</taxon>
        <taxon>Sordariales</taxon>
        <taxon>Lasiosphaeriaceae</taxon>
        <taxon>Cercophora</taxon>
    </lineage>
</organism>
<keyword evidence="2" id="KW-1185">Reference proteome</keyword>
<proteinExistence type="predicted"/>
<dbReference type="InterPro" id="IPR011042">
    <property type="entry name" value="6-blade_b-propeller_TolB-like"/>
</dbReference>
<dbReference type="InterPro" id="IPR052998">
    <property type="entry name" value="Hetero-Diels-Alderase-like"/>
</dbReference>
<evidence type="ECO:0000313" key="1">
    <source>
        <dbReference type="EMBL" id="KAK0638600.1"/>
    </source>
</evidence>
<name>A0AA40CHL8_9PEZI</name>
<sequence>LLLCTIPPALASLQPLFALPGPPLPGSWFENLAVRPNGAILATRGDAPEIWQIDPSTRTGSRLVSVEGAFNLTGISQVDTSARQGKDETYVFASAYIPAPFQVGPGSAKVWTLTFTSTGPSVSLLKALPEAGFLNGLTAWDTGRVLIGDTLAESVYLIDVETGVHTTPLVNMSGVNGVRVAKAEPGVVYWANHNDLTLRRVKTDGNAVPTGAVEVLAGNLTGIDDFALQVGKSGKVEKAYIAGLTGNDVVEVVLGTGAKRVVGSDLTGTGAGLVTAVVLGRRKEDEKVLYASAGQGG</sequence>
<dbReference type="SUPFAM" id="SSF63829">
    <property type="entry name" value="Calcium-dependent phosphotriesterase"/>
    <property type="match status" value="1"/>
</dbReference>
<dbReference type="PANTHER" id="PTHR42060">
    <property type="entry name" value="NHL REPEAT-CONTAINING PROTEIN-RELATED"/>
    <property type="match status" value="1"/>
</dbReference>
<accession>A0AA40CHL8</accession>
<feature type="non-terminal residue" evidence="1">
    <location>
        <position position="297"/>
    </location>
</feature>
<dbReference type="PANTHER" id="PTHR42060:SF1">
    <property type="entry name" value="NHL REPEAT-CONTAINING PROTEIN"/>
    <property type="match status" value="1"/>
</dbReference>
<comment type="caution">
    <text evidence="1">The sequence shown here is derived from an EMBL/GenBank/DDBJ whole genome shotgun (WGS) entry which is preliminary data.</text>
</comment>
<gene>
    <name evidence="1" type="ORF">B0T16DRAFT_308508</name>
</gene>
<reference evidence="1" key="1">
    <citation type="submission" date="2023-06" db="EMBL/GenBank/DDBJ databases">
        <title>Genome-scale phylogeny and comparative genomics of the fungal order Sordariales.</title>
        <authorList>
            <consortium name="Lawrence Berkeley National Laboratory"/>
            <person name="Hensen N."/>
            <person name="Bonometti L."/>
            <person name="Westerberg I."/>
            <person name="Brannstrom I.O."/>
            <person name="Guillou S."/>
            <person name="Cros-Aarteil S."/>
            <person name="Calhoun S."/>
            <person name="Haridas S."/>
            <person name="Kuo A."/>
            <person name="Mondo S."/>
            <person name="Pangilinan J."/>
            <person name="Riley R."/>
            <person name="Labutti K."/>
            <person name="Andreopoulos B."/>
            <person name="Lipzen A."/>
            <person name="Chen C."/>
            <person name="Yanf M."/>
            <person name="Daum C."/>
            <person name="Ng V."/>
            <person name="Clum A."/>
            <person name="Steindorff A."/>
            <person name="Ohm R."/>
            <person name="Martin F."/>
            <person name="Silar P."/>
            <person name="Natvig D."/>
            <person name="Lalanne C."/>
            <person name="Gautier V."/>
            <person name="Ament-Velasquez S.L."/>
            <person name="Kruys A."/>
            <person name="Hutchinson M.I."/>
            <person name="Powell A.J."/>
            <person name="Barry K."/>
            <person name="Miller A.N."/>
            <person name="Grigoriev I.V."/>
            <person name="Debuchy R."/>
            <person name="Gladieux P."/>
            <person name="Thoren M.H."/>
            <person name="Johannesson H."/>
        </authorList>
    </citation>
    <scope>NUCLEOTIDE SEQUENCE</scope>
    <source>
        <strain evidence="1">SMH2532-1</strain>
    </source>
</reference>
<dbReference type="Proteomes" id="UP001174936">
    <property type="component" value="Unassembled WGS sequence"/>
</dbReference>
<feature type="non-terminal residue" evidence="1">
    <location>
        <position position="1"/>
    </location>
</feature>
<dbReference type="Gene3D" id="2.120.10.30">
    <property type="entry name" value="TolB, C-terminal domain"/>
    <property type="match status" value="1"/>
</dbReference>
<dbReference type="EMBL" id="JAULSV010000007">
    <property type="protein sequence ID" value="KAK0638600.1"/>
    <property type="molecule type" value="Genomic_DNA"/>
</dbReference>
<evidence type="ECO:0000313" key="2">
    <source>
        <dbReference type="Proteomes" id="UP001174936"/>
    </source>
</evidence>
<protein>
    <submittedName>
        <fullName evidence="1">Uncharacterized protein</fullName>
    </submittedName>
</protein>
<dbReference type="AlphaFoldDB" id="A0AA40CHL8"/>